<protein>
    <submittedName>
        <fullName evidence="1">Uncharacterized protein</fullName>
    </submittedName>
</protein>
<proteinExistence type="predicted"/>
<dbReference type="Proteomes" id="UP001501079">
    <property type="component" value="Unassembled WGS sequence"/>
</dbReference>
<gene>
    <name evidence="1" type="ORF">GCM10022287_00590</name>
</gene>
<keyword evidence="2" id="KW-1185">Reference proteome</keyword>
<dbReference type="EMBL" id="BAABBW010000001">
    <property type="protein sequence ID" value="GAA4167303.1"/>
    <property type="molecule type" value="Genomic_DNA"/>
</dbReference>
<dbReference type="RefSeq" id="WP_344751240.1">
    <property type="nucleotide sequence ID" value="NZ_BAABBW010000001.1"/>
</dbReference>
<evidence type="ECO:0000313" key="1">
    <source>
        <dbReference type="EMBL" id="GAA4167303.1"/>
    </source>
</evidence>
<sequence>MITSDRTFREGLIALLDELRPGDWLALASRNAPLLENAAELKTGLPLDRLAAEVFEFLPVSGFTRRPLRGWTVDESSADFADDLRAVQGLAGDATGRRMTVDPISDAVLVDHATTGIRAVLRTASAGAPFVFLICVGGGTHQPTDLELVPQPLSSRQIALCV</sequence>
<comment type="caution">
    <text evidence="1">The sequence shown here is derived from an EMBL/GenBank/DDBJ whole genome shotgun (WGS) entry which is preliminary data.</text>
</comment>
<accession>A0ABP7ZPH5</accession>
<name>A0ABP7ZPH5_9MICO</name>
<evidence type="ECO:0000313" key="2">
    <source>
        <dbReference type="Proteomes" id="UP001501079"/>
    </source>
</evidence>
<organism evidence="1 2">
    <name type="scientific">Gryllotalpicola koreensis</name>
    <dbReference type="NCBI Taxonomy" id="993086"/>
    <lineage>
        <taxon>Bacteria</taxon>
        <taxon>Bacillati</taxon>
        <taxon>Actinomycetota</taxon>
        <taxon>Actinomycetes</taxon>
        <taxon>Micrococcales</taxon>
        <taxon>Microbacteriaceae</taxon>
        <taxon>Gryllotalpicola</taxon>
    </lineage>
</organism>
<reference evidence="2" key="1">
    <citation type="journal article" date="2019" name="Int. J. Syst. Evol. Microbiol.">
        <title>The Global Catalogue of Microorganisms (GCM) 10K type strain sequencing project: providing services to taxonomists for standard genome sequencing and annotation.</title>
        <authorList>
            <consortium name="The Broad Institute Genomics Platform"/>
            <consortium name="The Broad Institute Genome Sequencing Center for Infectious Disease"/>
            <person name="Wu L."/>
            <person name="Ma J."/>
        </authorList>
    </citation>
    <scope>NUCLEOTIDE SEQUENCE [LARGE SCALE GENOMIC DNA]</scope>
    <source>
        <strain evidence="2">JCM 17591</strain>
    </source>
</reference>